<dbReference type="PRINTS" id="PR00032">
    <property type="entry name" value="HTHARAC"/>
</dbReference>
<evidence type="ECO:0000259" key="4">
    <source>
        <dbReference type="PROSITE" id="PS01124"/>
    </source>
</evidence>
<protein>
    <submittedName>
        <fullName evidence="5">AraC-like DNA-binding protein</fullName>
    </submittedName>
</protein>
<dbReference type="RefSeq" id="WP_188774396.1">
    <property type="nucleotide sequence ID" value="NZ_BMMB01000002.1"/>
</dbReference>
<dbReference type="SMART" id="SM00342">
    <property type="entry name" value="HTH_ARAC"/>
    <property type="match status" value="1"/>
</dbReference>
<dbReference type="PROSITE" id="PS00041">
    <property type="entry name" value="HTH_ARAC_FAMILY_1"/>
    <property type="match status" value="1"/>
</dbReference>
<dbReference type="InterPro" id="IPR014710">
    <property type="entry name" value="RmlC-like_jellyroll"/>
</dbReference>
<evidence type="ECO:0000256" key="2">
    <source>
        <dbReference type="ARBA" id="ARBA00023125"/>
    </source>
</evidence>
<evidence type="ECO:0000313" key="6">
    <source>
        <dbReference type="Proteomes" id="UP001185028"/>
    </source>
</evidence>
<gene>
    <name evidence="5" type="ORF">JOC58_004455</name>
</gene>
<dbReference type="InterPro" id="IPR003313">
    <property type="entry name" value="AraC-bd"/>
</dbReference>
<comment type="caution">
    <text evidence="5">The sequence shown here is derived from an EMBL/GenBank/DDBJ whole genome shotgun (WGS) entry which is preliminary data.</text>
</comment>
<dbReference type="PANTHER" id="PTHR43280">
    <property type="entry name" value="ARAC-FAMILY TRANSCRIPTIONAL REGULATOR"/>
    <property type="match status" value="1"/>
</dbReference>
<evidence type="ECO:0000313" key="5">
    <source>
        <dbReference type="EMBL" id="MDR6246510.1"/>
    </source>
</evidence>
<feature type="domain" description="HTH araC/xylS-type" evidence="4">
    <location>
        <begin position="180"/>
        <end position="279"/>
    </location>
</feature>
<dbReference type="Gene3D" id="1.10.10.60">
    <property type="entry name" value="Homeodomain-like"/>
    <property type="match status" value="2"/>
</dbReference>
<sequence length="288" mass="33384">MPHNLRMEHAVSYVYRQDQSFQSIAADGFHSHLHYEIYYFHEGICTYIVGEQIYQLRPGDVLLMHGRTLHRPHPQPGYPYIRSTLHFDPALVERYVQPAHLHALLEPFEQSSGCRLALGAQERSDLETLLEQLHRLPIGDDGKVPLTFMMKLCDVLALLASCCEQEQPPLMQEGREQYAHAILDYIEQHYMEDITLEQIADHLHLSRSYAASLFKSWTGMTIFKYLYHRRINQAKLLLQYQQKLPISEISRISGFKQPAHFSRMFKEETGVTPEAYRARLVGSGMGEL</sequence>
<dbReference type="PANTHER" id="PTHR43280:SF27">
    <property type="entry name" value="TRANSCRIPTIONAL REGULATOR MTLR"/>
    <property type="match status" value="1"/>
</dbReference>
<name>A0ABU1J4S4_9BACL</name>
<dbReference type="PROSITE" id="PS01124">
    <property type="entry name" value="HTH_ARAC_FAMILY_2"/>
    <property type="match status" value="1"/>
</dbReference>
<proteinExistence type="predicted"/>
<dbReference type="Pfam" id="PF02311">
    <property type="entry name" value="AraC_binding"/>
    <property type="match status" value="1"/>
</dbReference>
<dbReference type="Proteomes" id="UP001185028">
    <property type="component" value="Unassembled WGS sequence"/>
</dbReference>
<keyword evidence="1" id="KW-0805">Transcription regulation</keyword>
<accession>A0ABU1J4S4</accession>
<evidence type="ECO:0000256" key="1">
    <source>
        <dbReference type="ARBA" id="ARBA00023015"/>
    </source>
</evidence>
<dbReference type="InterPro" id="IPR018060">
    <property type="entry name" value="HTH_AraC"/>
</dbReference>
<dbReference type="EMBL" id="JAVDQH010000031">
    <property type="protein sequence ID" value="MDR6246510.1"/>
    <property type="molecule type" value="Genomic_DNA"/>
</dbReference>
<dbReference type="InterPro" id="IPR020449">
    <property type="entry name" value="Tscrpt_reg_AraC-type_HTH"/>
</dbReference>
<dbReference type="InterPro" id="IPR037923">
    <property type="entry name" value="HTH-like"/>
</dbReference>
<dbReference type="InterPro" id="IPR009057">
    <property type="entry name" value="Homeodomain-like_sf"/>
</dbReference>
<keyword evidence="3" id="KW-0804">Transcription</keyword>
<dbReference type="SUPFAM" id="SSF51215">
    <property type="entry name" value="Regulatory protein AraC"/>
    <property type="match status" value="1"/>
</dbReference>
<dbReference type="Pfam" id="PF12833">
    <property type="entry name" value="HTH_18"/>
    <property type="match status" value="1"/>
</dbReference>
<dbReference type="Gene3D" id="2.60.120.10">
    <property type="entry name" value="Jelly Rolls"/>
    <property type="match status" value="1"/>
</dbReference>
<dbReference type="InterPro" id="IPR018062">
    <property type="entry name" value="HTH_AraC-typ_CS"/>
</dbReference>
<reference evidence="5 6" key="1">
    <citation type="submission" date="2023-07" db="EMBL/GenBank/DDBJ databases">
        <title>Genomic Encyclopedia of Type Strains, Phase IV (KMG-IV): sequencing the most valuable type-strain genomes for metagenomic binning, comparative biology and taxonomic classification.</title>
        <authorList>
            <person name="Goeker M."/>
        </authorList>
    </citation>
    <scope>NUCLEOTIDE SEQUENCE [LARGE SCALE GENOMIC DNA]</scope>
    <source>
        <strain evidence="5 6">DSM 22170</strain>
    </source>
</reference>
<dbReference type="SUPFAM" id="SSF46689">
    <property type="entry name" value="Homeodomain-like"/>
    <property type="match status" value="2"/>
</dbReference>
<keyword evidence="6" id="KW-1185">Reference proteome</keyword>
<organism evidence="5 6">
    <name type="scientific">Paenibacillus hunanensis</name>
    <dbReference type="NCBI Taxonomy" id="539262"/>
    <lineage>
        <taxon>Bacteria</taxon>
        <taxon>Bacillati</taxon>
        <taxon>Bacillota</taxon>
        <taxon>Bacilli</taxon>
        <taxon>Bacillales</taxon>
        <taxon>Paenibacillaceae</taxon>
        <taxon>Paenibacillus</taxon>
    </lineage>
</organism>
<keyword evidence="2" id="KW-0238">DNA-binding</keyword>
<evidence type="ECO:0000256" key="3">
    <source>
        <dbReference type="ARBA" id="ARBA00023163"/>
    </source>
</evidence>